<reference evidence="9 10" key="2">
    <citation type="journal article" date="2012" name="PLoS ONE">
        <title>An ancient pathway combining carbon dioxide fixation with the generation and utilization of a sodium ion gradient for ATP synthesis.</title>
        <authorList>
            <person name="Poehlein A."/>
            <person name="Schmidt S."/>
            <person name="Kaster A.K."/>
            <person name="Goenrich M."/>
            <person name="Vollmers J."/>
            <person name="Thurmer A."/>
            <person name="Bertsch J."/>
            <person name="Schuchmann K."/>
            <person name="Voigt B."/>
            <person name="Hecker M."/>
            <person name="Daniel R."/>
            <person name="Thauer R.K."/>
            <person name="Gottschalk G."/>
            <person name="Muller V."/>
        </authorList>
    </citation>
    <scope>NUCLEOTIDE SEQUENCE [LARGE SCALE GENOMIC DNA]</scope>
    <source>
        <strain evidence="10">ATCC 29683 / DSM 1030 / JCM 2381 / KCTC 1655 / WB1</strain>
    </source>
</reference>
<dbReference type="CDD" id="cd06261">
    <property type="entry name" value="TM_PBP2"/>
    <property type="match status" value="1"/>
</dbReference>
<dbReference type="RefSeq" id="WP_014354456.1">
    <property type="nucleotide sequence ID" value="NC_016894.1"/>
</dbReference>
<dbReference type="InterPro" id="IPR025966">
    <property type="entry name" value="OppC_N"/>
</dbReference>
<dbReference type="PROSITE" id="PS50928">
    <property type="entry name" value="ABC_TM1"/>
    <property type="match status" value="1"/>
</dbReference>
<accession>H6LED8</accession>
<evidence type="ECO:0000256" key="1">
    <source>
        <dbReference type="ARBA" id="ARBA00004651"/>
    </source>
</evidence>
<dbReference type="EMBL" id="CP002987">
    <property type="protein sequence ID" value="AFA46852.1"/>
    <property type="molecule type" value="Genomic_DNA"/>
</dbReference>
<dbReference type="GO" id="GO:0055085">
    <property type="term" value="P:transmembrane transport"/>
    <property type="evidence" value="ECO:0007669"/>
    <property type="project" value="InterPro"/>
</dbReference>
<dbReference type="AlphaFoldDB" id="H6LED8"/>
<dbReference type="InterPro" id="IPR035906">
    <property type="entry name" value="MetI-like_sf"/>
</dbReference>
<evidence type="ECO:0000313" key="9">
    <source>
        <dbReference type="EMBL" id="AFA46852.1"/>
    </source>
</evidence>
<evidence type="ECO:0000256" key="5">
    <source>
        <dbReference type="ARBA" id="ARBA00022989"/>
    </source>
</evidence>
<feature type="transmembrane region" description="Helical" evidence="7">
    <location>
        <begin position="204"/>
        <end position="234"/>
    </location>
</feature>
<evidence type="ECO:0000256" key="4">
    <source>
        <dbReference type="ARBA" id="ARBA00022692"/>
    </source>
</evidence>
<dbReference type="HOGENOM" id="CLU_028518_1_1_9"/>
<feature type="transmembrane region" description="Helical" evidence="7">
    <location>
        <begin position="254"/>
        <end position="275"/>
    </location>
</feature>
<evidence type="ECO:0000256" key="7">
    <source>
        <dbReference type="RuleBase" id="RU363032"/>
    </source>
</evidence>
<dbReference type="InterPro" id="IPR000515">
    <property type="entry name" value="MetI-like"/>
</dbReference>
<feature type="transmembrane region" description="Helical" evidence="7">
    <location>
        <begin position="27"/>
        <end position="48"/>
    </location>
</feature>
<sequence length="297" mass="32337">MELTTIKTELIKVKAHQKRQDRIMIKLFVFMGMVILLLFIAAFAAQLVPYDPYAQDLMSALQPPSHEHLLGTDRYGRDMLSRVMMGGQTTIYSALLLVGVITVLGTLVGLFCGYQGGKIDSLIMRISDIFLAFPGMVFAIAVAGVLGGGIINAVVALACISWPKFARLARGQVLAIKNMPYIAAAKLSGSRPTKIIFKHILPNIIGPILVTATLDIGTMMMELAGLSFLGLGAMPPIAEWGSMMSDGRSMLQTAPWVILAPGCAIFIAVMLFNLLGDTVRDVLDPNTKKEKLNWRRK</sequence>
<keyword evidence="6 7" id="KW-0472">Membrane</keyword>
<proteinExistence type="inferred from homology"/>
<keyword evidence="10" id="KW-1185">Reference proteome</keyword>
<evidence type="ECO:0000259" key="8">
    <source>
        <dbReference type="PROSITE" id="PS50928"/>
    </source>
</evidence>
<dbReference type="OrthoDB" id="9797852at2"/>
<dbReference type="Pfam" id="PF12911">
    <property type="entry name" value="OppC_N"/>
    <property type="match status" value="1"/>
</dbReference>
<keyword evidence="5 7" id="KW-1133">Transmembrane helix</keyword>
<keyword evidence="2 7" id="KW-0813">Transport</keyword>
<evidence type="ECO:0000256" key="3">
    <source>
        <dbReference type="ARBA" id="ARBA00022475"/>
    </source>
</evidence>
<dbReference type="STRING" id="931626.Awo_c00380"/>
<evidence type="ECO:0000313" key="10">
    <source>
        <dbReference type="Proteomes" id="UP000007177"/>
    </source>
</evidence>
<dbReference type="KEGG" id="awo:Awo_c00380"/>
<comment type="subcellular location">
    <subcellularLocation>
        <location evidence="1 7">Cell membrane</location>
        <topology evidence="1 7">Multi-pass membrane protein</topology>
    </subcellularLocation>
</comment>
<feature type="transmembrane region" description="Helical" evidence="7">
    <location>
        <begin position="91"/>
        <end position="114"/>
    </location>
</feature>
<dbReference type="Gene3D" id="1.10.3720.10">
    <property type="entry name" value="MetI-like"/>
    <property type="match status" value="1"/>
</dbReference>
<dbReference type="PANTHER" id="PTHR43386">
    <property type="entry name" value="OLIGOPEPTIDE TRANSPORT SYSTEM PERMEASE PROTEIN APPC"/>
    <property type="match status" value="1"/>
</dbReference>
<dbReference type="eggNOG" id="COG1173">
    <property type="taxonomic scope" value="Bacteria"/>
</dbReference>
<name>H6LED8_ACEWD</name>
<dbReference type="Proteomes" id="UP000007177">
    <property type="component" value="Chromosome"/>
</dbReference>
<dbReference type="Pfam" id="PF00528">
    <property type="entry name" value="BPD_transp_1"/>
    <property type="match status" value="1"/>
</dbReference>
<dbReference type="NCBIfam" id="NF045474">
    <property type="entry name" value="Opp2C"/>
    <property type="match status" value="1"/>
</dbReference>
<evidence type="ECO:0000256" key="2">
    <source>
        <dbReference type="ARBA" id="ARBA00022448"/>
    </source>
</evidence>
<dbReference type="InterPro" id="IPR050366">
    <property type="entry name" value="BP-dependent_transpt_permease"/>
</dbReference>
<dbReference type="PANTHER" id="PTHR43386:SF25">
    <property type="entry name" value="PEPTIDE ABC TRANSPORTER PERMEASE PROTEIN"/>
    <property type="match status" value="1"/>
</dbReference>
<gene>
    <name evidence="9" type="primary">oppC3</name>
    <name evidence="9" type="ordered locus">Awo_c00380</name>
</gene>
<feature type="transmembrane region" description="Helical" evidence="7">
    <location>
        <begin position="126"/>
        <end position="144"/>
    </location>
</feature>
<feature type="domain" description="ABC transmembrane type-1" evidence="8">
    <location>
        <begin position="91"/>
        <end position="276"/>
    </location>
</feature>
<dbReference type="GO" id="GO:0005886">
    <property type="term" value="C:plasma membrane"/>
    <property type="evidence" value="ECO:0007669"/>
    <property type="project" value="UniProtKB-SubCell"/>
</dbReference>
<keyword evidence="4 7" id="KW-0812">Transmembrane</keyword>
<protein>
    <submittedName>
        <fullName evidence="9">Oligopeptide ABC transport system permease OppC3</fullName>
    </submittedName>
</protein>
<evidence type="ECO:0000256" key="6">
    <source>
        <dbReference type="ARBA" id="ARBA00023136"/>
    </source>
</evidence>
<keyword evidence="3" id="KW-1003">Cell membrane</keyword>
<comment type="similarity">
    <text evidence="7">Belongs to the binding-protein-dependent transport system permease family.</text>
</comment>
<reference evidence="10" key="1">
    <citation type="submission" date="2011-07" db="EMBL/GenBank/DDBJ databases">
        <title>Complete genome sequence of Acetobacterium woodii.</title>
        <authorList>
            <person name="Poehlein A."/>
            <person name="Schmidt S."/>
            <person name="Kaster A.-K."/>
            <person name="Goenrich M."/>
            <person name="Vollmers J."/>
            <person name="Thuermer A."/>
            <person name="Gottschalk G."/>
            <person name="Thauer R.K."/>
            <person name="Daniel R."/>
            <person name="Mueller V."/>
        </authorList>
    </citation>
    <scope>NUCLEOTIDE SEQUENCE [LARGE SCALE GENOMIC DNA]</scope>
    <source>
        <strain evidence="10">ATCC 29683 / DSM 1030 / JCM 2381 / KCTC 1655 / WB1</strain>
    </source>
</reference>
<dbReference type="InterPro" id="IPR053385">
    <property type="entry name" value="ABC_transport_permease"/>
</dbReference>
<dbReference type="SUPFAM" id="SSF161098">
    <property type="entry name" value="MetI-like"/>
    <property type="match status" value="1"/>
</dbReference>
<organism evidence="9 10">
    <name type="scientific">Acetobacterium woodii (strain ATCC 29683 / DSM 1030 / JCM 2381 / KCTC 1655 / WB1)</name>
    <dbReference type="NCBI Taxonomy" id="931626"/>
    <lineage>
        <taxon>Bacteria</taxon>
        <taxon>Bacillati</taxon>
        <taxon>Bacillota</taxon>
        <taxon>Clostridia</taxon>
        <taxon>Eubacteriales</taxon>
        <taxon>Eubacteriaceae</taxon>
        <taxon>Acetobacterium</taxon>
    </lineage>
</organism>